<reference evidence="1 2" key="1">
    <citation type="submission" date="2017-02" db="EMBL/GenBank/DDBJ databases">
        <title>Genome sequence of Microcystis aeruginosa KW.</title>
        <authorList>
            <person name="Oh H.-M."/>
            <person name="Ahn C.-Y."/>
            <person name="Jeong H."/>
            <person name="Srivastava A."/>
            <person name="Lee H.-G."/>
            <person name="Kang S.-R."/>
        </authorList>
    </citation>
    <scope>NUCLEOTIDE SEQUENCE [LARGE SCALE GENOMIC DNA]</scope>
    <source>
        <strain evidence="1 2">KW</strain>
    </source>
</reference>
<protein>
    <submittedName>
        <fullName evidence="1">Uncharacterized protein</fullName>
    </submittedName>
</protein>
<evidence type="ECO:0000313" key="2">
    <source>
        <dbReference type="Proteomes" id="UP000189835"/>
    </source>
</evidence>
<comment type="caution">
    <text evidence="1">The sequence shown here is derived from an EMBL/GenBank/DDBJ whole genome shotgun (WGS) entry which is preliminary data.</text>
</comment>
<dbReference type="EMBL" id="MVGR01000004">
    <property type="protein sequence ID" value="OPF17555.1"/>
    <property type="molecule type" value="Genomic_DNA"/>
</dbReference>
<accession>A0A1V4BTN3</accession>
<name>A0A1V4BTN3_MICAE</name>
<dbReference type="AlphaFoldDB" id="A0A1V4BTN3"/>
<gene>
    <name evidence="1" type="ORF">B1L04_16605</name>
</gene>
<dbReference type="RefSeq" id="WP_079208676.1">
    <property type="nucleotide sequence ID" value="NZ_MVGR01000004.1"/>
</dbReference>
<proteinExistence type="predicted"/>
<dbReference type="Proteomes" id="UP000189835">
    <property type="component" value="Unassembled WGS sequence"/>
</dbReference>
<organism evidence="1 2">
    <name type="scientific">Microcystis aeruginosa KW</name>
    <dbReference type="NCBI Taxonomy" id="1960155"/>
    <lineage>
        <taxon>Bacteria</taxon>
        <taxon>Bacillati</taxon>
        <taxon>Cyanobacteriota</taxon>
        <taxon>Cyanophyceae</taxon>
        <taxon>Oscillatoriophycideae</taxon>
        <taxon>Chroococcales</taxon>
        <taxon>Microcystaceae</taxon>
        <taxon>Microcystis</taxon>
    </lineage>
</organism>
<evidence type="ECO:0000313" key="1">
    <source>
        <dbReference type="EMBL" id="OPF17555.1"/>
    </source>
</evidence>
<sequence length="306" mass="35465">MKQDNKTKKPKKNVPQKKNKLDWQKFNFLENLLIFCTVPNRIAPPESGVSFRITKPEKDSVCILFKTDRREDPLVRNQKQKRPDYLSLFIQNGLLLLTIIEMKGTNKNSTSTGIEQITTFRDILKQEIADHVTSKLKYKLQAILLTPYNADIPRKAIKEEEEKGFIILPIQYKDKAPLYPYVSKIHSKADLSKKNYSHDEQHKESDCLLIENLLARQASDKRKQDNYYSCKFTPAKNRQGIYIDYQVSSDRDLITLLTVLTDPQGKKVQLAYCSDDSQSSIDQIQEEIKNLNIYGMVEMVSRLINS</sequence>